<dbReference type="EMBL" id="PDNU01000054">
    <property type="protein sequence ID" value="PHK93273.1"/>
    <property type="molecule type" value="Genomic_DNA"/>
</dbReference>
<comment type="similarity">
    <text evidence="1">Belongs to the UPF0065 (bug) family.</text>
</comment>
<dbReference type="Gene3D" id="3.40.190.10">
    <property type="entry name" value="Periplasmic binding protein-like II"/>
    <property type="match status" value="1"/>
</dbReference>
<dbReference type="InterPro" id="IPR042100">
    <property type="entry name" value="Bug_dom1"/>
</dbReference>
<organism evidence="2 3">
    <name type="scientific">Teichococcus rhizosphaerae</name>
    <dbReference type="NCBI Taxonomy" id="1335062"/>
    <lineage>
        <taxon>Bacteria</taxon>
        <taxon>Pseudomonadati</taxon>
        <taxon>Pseudomonadota</taxon>
        <taxon>Alphaproteobacteria</taxon>
        <taxon>Acetobacterales</taxon>
        <taxon>Roseomonadaceae</taxon>
        <taxon>Roseomonas</taxon>
    </lineage>
</organism>
<dbReference type="PANTHER" id="PTHR42928:SF5">
    <property type="entry name" value="BLR1237 PROTEIN"/>
    <property type="match status" value="1"/>
</dbReference>
<dbReference type="Gene3D" id="3.40.190.150">
    <property type="entry name" value="Bordetella uptake gene, domain 1"/>
    <property type="match status" value="1"/>
</dbReference>
<proteinExistence type="inferred from homology"/>
<dbReference type="OrthoDB" id="7253390at2"/>
<name>A0A2C7A6N4_9PROT</name>
<gene>
    <name evidence="2" type="ORF">CR162_19335</name>
</gene>
<protein>
    <submittedName>
        <fullName evidence="2">C4-dicarboxylate ABC transporter</fullName>
    </submittedName>
</protein>
<dbReference type="CDD" id="cd07012">
    <property type="entry name" value="PBP2_Bug_TTT"/>
    <property type="match status" value="1"/>
</dbReference>
<dbReference type="AlphaFoldDB" id="A0A2C7A6N4"/>
<evidence type="ECO:0000256" key="1">
    <source>
        <dbReference type="ARBA" id="ARBA00006987"/>
    </source>
</evidence>
<dbReference type="InterPro" id="IPR005064">
    <property type="entry name" value="BUG"/>
</dbReference>
<dbReference type="InterPro" id="IPR006311">
    <property type="entry name" value="TAT_signal"/>
</dbReference>
<dbReference type="RefSeq" id="WP_099097157.1">
    <property type="nucleotide sequence ID" value="NZ_PDNU01000054.1"/>
</dbReference>
<evidence type="ECO:0000313" key="3">
    <source>
        <dbReference type="Proteomes" id="UP000223527"/>
    </source>
</evidence>
<reference evidence="2 3" key="1">
    <citation type="submission" date="2017-10" db="EMBL/GenBank/DDBJ databases">
        <authorList>
            <person name="Banno H."/>
            <person name="Chua N.-H."/>
        </authorList>
    </citation>
    <scope>NUCLEOTIDE SEQUENCE [LARGE SCALE GENOMIC DNA]</scope>
    <source>
        <strain evidence="2 3">YW11</strain>
    </source>
</reference>
<keyword evidence="3" id="KW-1185">Reference proteome</keyword>
<dbReference type="Proteomes" id="UP000223527">
    <property type="component" value="Unassembled WGS sequence"/>
</dbReference>
<sequence>MKNLHRRSLLRGTGGGLGAALAGGLLPGLPCAQAQEDWRPSQTVRVIVPAAAGGTTDIMGRLLANHLTQHWGQAAVVENKSGAGGLIGTAEVVRSKPDGHTILLGNIGPQAIAYSLFRNMPYQANQLVPVSNMIRGPNVLVVHPSLPVQTAKEFVEYIRANPGKLSYGTPGLGQSPHLSAVWFNQLTNTRATAVHYRGAGPSMMGLVAGEVQFSFDNLTSAMTQVREGRVRALGVSSAERNPQLPDLPAMREVVPELANYEVNTWFGAFYPAGTPEAALRSLNMQIKTLLEMEETKQRFAGMGGVPSYGTPAQYADFVRAETEKWGEVLRREGLQLEAG</sequence>
<dbReference type="PIRSF" id="PIRSF017082">
    <property type="entry name" value="YflP"/>
    <property type="match status" value="1"/>
</dbReference>
<accession>A0A2C7A6N4</accession>
<dbReference type="SUPFAM" id="SSF53850">
    <property type="entry name" value="Periplasmic binding protein-like II"/>
    <property type="match status" value="1"/>
</dbReference>
<comment type="caution">
    <text evidence="2">The sequence shown here is derived from an EMBL/GenBank/DDBJ whole genome shotgun (WGS) entry which is preliminary data.</text>
</comment>
<evidence type="ECO:0000313" key="2">
    <source>
        <dbReference type="EMBL" id="PHK93273.1"/>
    </source>
</evidence>
<dbReference type="Pfam" id="PF03401">
    <property type="entry name" value="TctC"/>
    <property type="match status" value="1"/>
</dbReference>
<dbReference type="PANTHER" id="PTHR42928">
    <property type="entry name" value="TRICARBOXYLATE-BINDING PROTEIN"/>
    <property type="match status" value="1"/>
</dbReference>
<dbReference type="PROSITE" id="PS51318">
    <property type="entry name" value="TAT"/>
    <property type="match status" value="1"/>
</dbReference>